<dbReference type="InterPro" id="IPR005158">
    <property type="entry name" value="BTAD"/>
</dbReference>
<evidence type="ECO:0000313" key="8">
    <source>
        <dbReference type="EMBL" id="GIJ74532.1"/>
    </source>
</evidence>
<dbReference type="GO" id="GO:0003677">
    <property type="term" value="F:DNA binding"/>
    <property type="evidence" value="ECO:0007669"/>
    <property type="project" value="UniProtKB-UniRule"/>
</dbReference>
<dbReference type="Pfam" id="PF13424">
    <property type="entry name" value="TPR_12"/>
    <property type="match status" value="1"/>
</dbReference>
<dbReference type="SUPFAM" id="SSF48452">
    <property type="entry name" value="TPR-like"/>
    <property type="match status" value="2"/>
</dbReference>
<keyword evidence="5" id="KW-0802">TPR repeat</keyword>
<feature type="DNA-binding region" description="OmpR/PhoB-type" evidence="6">
    <location>
        <begin position="1"/>
        <end position="92"/>
    </location>
</feature>
<evidence type="ECO:0000313" key="9">
    <source>
        <dbReference type="Proteomes" id="UP000635606"/>
    </source>
</evidence>
<dbReference type="AlphaFoldDB" id="A0A8J4EJP4"/>
<dbReference type="PROSITE" id="PS50005">
    <property type="entry name" value="TPR"/>
    <property type="match status" value="1"/>
</dbReference>
<keyword evidence="2" id="KW-0805">Transcription regulation</keyword>
<dbReference type="SUPFAM" id="SSF46894">
    <property type="entry name" value="C-terminal effector domain of the bipartite response regulators"/>
    <property type="match status" value="1"/>
</dbReference>
<dbReference type="InterPro" id="IPR027417">
    <property type="entry name" value="P-loop_NTPase"/>
</dbReference>
<dbReference type="PROSITE" id="PS51755">
    <property type="entry name" value="OMPR_PHOB"/>
    <property type="match status" value="1"/>
</dbReference>
<dbReference type="GO" id="GO:0000160">
    <property type="term" value="P:phosphorelay signal transduction system"/>
    <property type="evidence" value="ECO:0007669"/>
    <property type="project" value="InterPro"/>
</dbReference>
<dbReference type="SMART" id="SM01043">
    <property type="entry name" value="BTAD"/>
    <property type="match status" value="1"/>
</dbReference>
<comment type="similarity">
    <text evidence="1">Belongs to the AfsR/DnrI/RedD regulatory family.</text>
</comment>
<gene>
    <name evidence="8" type="ORF">Voc01_094490</name>
</gene>
<evidence type="ECO:0000256" key="6">
    <source>
        <dbReference type="PROSITE-ProRule" id="PRU01091"/>
    </source>
</evidence>
<dbReference type="SMART" id="SM00028">
    <property type="entry name" value="TPR"/>
    <property type="match status" value="4"/>
</dbReference>
<dbReference type="EMBL" id="BOPH01000138">
    <property type="protein sequence ID" value="GIJ74532.1"/>
    <property type="molecule type" value="Genomic_DNA"/>
</dbReference>
<evidence type="ECO:0000256" key="3">
    <source>
        <dbReference type="ARBA" id="ARBA00023125"/>
    </source>
</evidence>
<dbReference type="Pfam" id="PF00486">
    <property type="entry name" value="Trans_reg_C"/>
    <property type="match status" value="1"/>
</dbReference>
<protein>
    <submittedName>
        <fullName evidence="8">SARP family transcriptional regulator</fullName>
    </submittedName>
</protein>
<dbReference type="Gene3D" id="3.40.50.300">
    <property type="entry name" value="P-loop containing nucleotide triphosphate hydrolases"/>
    <property type="match status" value="1"/>
</dbReference>
<accession>A0A8J4EJP4</accession>
<dbReference type="InterPro" id="IPR001867">
    <property type="entry name" value="OmpR/PhoB-type_DNA-bd"/>
</dbReference>
<dbReference type="Gene3D" id="1.10.10.10">
    <property type="entry name" value="Winged helix-like DNA-binding domain superfamily/Winged helix DNA-binding domain"/>
    <property type="match status" value="1"/>
</dbReference>
<evidence type="ECO:0000256" key="2">
    <source>
        <dbReference type="ARBA" id="ARBA00023015"/>
    </source>
</evidence>
<dbReference type="SMART" id="SM00862">
    <property type="entry name" value="Trans_reg_C"/>
    <property type="match status" value="1"/>
</dbReference>
<evidence type="ECO:0000259" key="7">
    <source>
        <dbReference type="PROSITE" id="PS51755"/>
    </source>
</evidence>
<dbReference type="InterPro" id="IPR016032">
    <property type="entry name" value="Sig_transdc_resp-reg_C-effctor"/>
</dbReference>
<dbReference type="InterPro" id="IPR011990">
    <property type="entry name" value="TPR-like_helical_dom_sf"/>
</dbReference>
<dbReference type="Pfam" id="PF13181">
    <property type="entry name" value="TPR_8"/>
    <property type="match status" value="1"/>
</dbReference>
<evidence type="ECO:0000256" key="1">
    <source>
        <dbReference type="ARBA" id="ARBA00005820"/>
    </source>
</evidence>
<dbReference type="Pfam" id="PF13374">
    <property type="entry name" value="TPR_10"/>
    <property type="match status" value="1"/>
</dbReference>
<comment type="caution">
    <text evidence="8">The sequence shown here is derived from an EMBL/GenBank/DDBJ whole genome shotgun (WGS) entry which is preliminary data.</text>
</comment>
<dbReference type="PRINTS" id="PR00364">
    <property type="entry name" value="DISEASERSIST"/>
</dbReference>
<dbReference type="Pfam" id="PF03704">
    <property type="entry name" value="BTAD"/>
    <property type="match status" value="1"/>
</dbReference>
<dbReference type="GO" id="GO:0006355">
    <property type="term" value="P:regulation of DNA-templated transcription"/>
    <property type="evidence" value="ECO:0007669"/>
    <property type="project" value="InterPro"/>
</dbReference>
<keyword evidence="3 6" id="KW-0238">DNA-binding</keyword>
<dbReference type="CDD" id="cd15831">
    <property type="entry name" value="BTAD"/>
    <property type="match status" value="1"/>
</dbReference>
<proteinExistence type="inferred from homology"/>
<reference evidence="8" key="1">
    <citation type="submission" date="2021-01" db="EMBL/GenBank/DDBJ databases">
        <title>Whole genome shotgun sequence of Virgisporangium ochraceum NBRC 16418.</title>
        <authorList>
            <person name="Komaki H."/>
            <person name="Tamura T."/>
        </authorList>
    </citation>
    <scope>NUCLEOTIDE SEQUENCE</scope>
    <source>
        <strain evidence="8">NBRC 16418</strain>
    </source>
</reference>
<organism evidence="8 9">
    <name type="scientific">Virgisporangium ochraceum</name>
    <dbReference type="NCBI Taxonomy" id="65505"/>
    <lineage>
        <taxon>Bacteria</taxon>
        <taxon>Bacillati</taxon>
        <taxon>Actinomycetota</taxon>
        <taxon>Actinomycetes</taxon>
        <taxon>Micromonosporales</taxon>
        <taxon>Micromonosporaceae</taxon>
        <taxon>Virgisporangium</taxon>
    </lineage>
</organism>
<dbReference type="InterPro" id="IPR051677">
    <property type="entry name" value="AfsR-DnrI-RedD_regulator"/>
</dbReference>
<dbReference type="InterPro" id="IPR019734">
    <property type="entry name" value="TPR_rpt"/>
</dbReference>
<dbReference type="InterPro" id="IPR036388">
    <property type="entry name" value="WH-like_DNA-bd_sf"/>
</dbReference>
<dbReference type="PANTHER" id="PTHR35807">
    <property type="entry name" value="TRANSCRIPTIONAL REGULATOR REDD-RELATED"/>
    <property type="match status" value="1"/>
</dbReference>
<keyword evidence="4" id="KW-0804">Transcription</keyword>
<sequence length="939" mass="101215">MGVEFGVLGPLIVTVDGRPVPVPAAQHRVLLGALLMRANHVVPVPVLLDHLWAEAPPAGARASLQTYVYRLRRRFDRPDLIVTHGDGYLISTAPGSIDLDRFRGLLDLADKAALDGDAAAEAIHLSAALALWRGRALADVASGPLQALALALDEERLRVTERRVDADLATGRHADLIPELRGLTGEHPLRERFWQQLMLALHGSGRQAEALETFRVIDRKLRADLGIEPGADLRALHRAMLTGEVVVPSAPPAVVPRTPLPDTGEADGGWVACRQLPADIRGFVGRGAALDAMDEVLGDATPAVTVIDGPAGVGKTTLAVHWAHRVADRFPDGQLYANLRGFDPGGVPRSPTEVLRGFLGAMRVPPHRIPSEVDAQAALYRSLLSGRRVLVVLDNARDAEQVRPLLPGSPGTLVVVTGRHRLTSLIALDGAHPVVLDVLSTVDARHLLNGRLGARRVDVDPAATDEVIDRCAALPLALTVVAARAALQPDFSLGALAAQLRGAQADLSVFHDPDPAADLRAVFSWSFQTVSPAAARLFRLLGLHPGPDIGEHAAASLAGLPVTGVRPLLAELARANVIAESASRRYSFHDLLRAFAIEQADRHETATVRRDAVRRMLDHYLHSGHTATMLLNAQREPITLAPHGPDVVPERPDDHHDSLRWHTAEHAVLLAMVPTAAAQGFDEHAWRLAWVCTEALDRRGYWHEIIDLQLVAIASADRLADRRAGAQSRRNLARAYGLLSRYDEAHTALREALDLYGEDGSAIGRAYTHRSTSWILGRQDRVSEAIVHVRQAMLLFRAAGHRSGEGKALNSLGWMHSRLGSHEQAVAYTERSLRLQAEAGDVHSAAVGAAWDTLGFARYHLGQHDEAIVCLQRAVDILGDVGARYQQANALAHLADAHLAGGHAAEGRAALQRAVDILRDVGHADAARVQGQLTALTRP</sequence>
<evidence type="ECO:0000256" key="4">
    <source>
        <dbReference type="ARBA" id="ARBA00023163"/>
    </source>
</evidence>
<feature type="domain" description="OmpR/PhoB-type" evidence="7">
    <location>
        <begin position="1"/>
        <end position="92"/>
    </location>
</feature>
<keyword evidence="9" id="KW-1185">Reference proteome</keyword>
<dbReference type="Gene3D" id="1.25.40.10">
    <property type="entry name" value="Tetratricopeptide repeat domain"/>
    <property type="match status" value="2"/>
</dbReference>
<feature type="repeat" description="TPR" evidence="5">
    <location>
        <begin position="726"/>
        <end position="759"/>
    </location>
</feature>
<dbReference type="Proteomes" id="UP000635606">
    <property type="component" value="Unassembled WGS sequence"/>
</dbReference>
<name>A0A8J4EJP4_9ACTN</name>
<evidence type="ECO:0000256" key="5">
    <source>
        <dbReference type="PROSITE-ProRule" id="PRU00339"/>
    </source>
</evidence>
<dbReference type="SUPFAM" id="SSF52540">
    <property type="entry name" value="P-loop containing nucleoside triphosphate hydrolases"/>
    <property type="match status" value="1"/>
</dbReference>
<dbReference type="PANTHER" id="PTHR35807:SF1">
    <property type="entry name" value="TRANSCRIPTIONAL REGULATOR REDD"/>
    <property type="match status" value="1"/>
</dbReference>